<dbReference type="SUPFAM" id="SSF52980">
    <property type="entry name" value="Restriction endonuclease-like"/>
    <property type="match status" value="1"/>
</dbReference>
<gene>
    <name evidence="2" type="ORF">Dcar01_01282</name>
</gene>
<dbReference type="Proteomes" id="UP001401887">
    <property type="component" value="Unassembled WGS sequence"/>
</dbReference>
<evidence type="ECO:0000259" key="1">
    <source>
        <dbReference type="Pfam" id="PF05685"/>
    </source>
</evidence>
<dbReference type="InterPro" id="IPR011335">
    <property type="entry name" value="Restrct_endonuc-II-like"/>
</dbReference>
<dbReference type="InterPro" id="IPR012296">
    <property type="entry name" value="Nuclease_put_TT1808"/>
</dbReference>
<protein>
    <recommendedName>
        <fullName evidence="1">Putative restriction endonuclease domain-containing protein</fullName>
    </recommendedName>
</protein>
<dbReference type="PANTHER" id="PTHR36558">
    <property type="entry name" value="GLR1098 PROTEIN"/>
    <property type="match status" value="1"/>
</dbReference>
<organism evidence="2 3">
    <name type="scientific">Deinococcus carri</name>
    <dbReference type="NCBI Taxonomy" id="1211323"/>
    <lineage>
        <taxon>Bacteria</taxon>
        <taxon>Thermotogati</taxon>
        <taxon>Deinococcota</taxon>
        <taxon>Deinococci</taxon>
        <taxon>Deinococcales</taxon>
        <taxon>Deinococcaceae</taxon>
        <taxon>Deinococcus</taxon>
    </lineage>
</organism>
<dbReference type="Gene3D" id="3.90.1570.10">
    <property type="entry name" value="tt1808, chain A"/>
    <property type="match status" value="1"/>
</dbReference>
<dbReference type="CDD" id="cd06260">
    <property type="entry name" value="DUF820-like"/>
    <property type="match status" value="1"/>
</dbReference>
<name>A0ABP9W5D5_9DEIO</name>
<proteinExistence type="predicted"/>
<accession>A0ABP9W5D5</accession>
<dbReference type="PANTHER" id="PTHR36558:SF1">
    <property type="entry name" value="RESTRICTION ENDONUCLEASE DOMAIN-CONTAINING PROTEIN-RELATED"/>
    <property type="match status" value="1"/>
</dbReference>
<evidence type="ECO:0000313" key="2">
    <source>
        <dbReference type="EMBL" id="GAA5512566.1"/>
    </source>
</evidence>
<reference evidence="2 3" key="1">
    <citation type="submission" date="2024-02" db="EMBL/GenBank/DDBJ databases">
        <title>Deinococcus carri NBRC 110142.</title>
        <authorList>
            <person name="Ichikawa N."/>
            <person name="Katano-Makiyama Y."/>
            <person name="Hidaka K."/>
        </authorList>
    </citation>
    <scope>NUCLEOTIDE SEQUENCE [LARGE SCALE GENOMIC DNA]</scope>
    <source>
        <strain evidence="2 3">NBRC 110142</strain>
    </source>
</reference>
<dbReference type="RefSeq" id="WP_345462672.1">
    <property type="nucleotide sequence ID" value="NZ_BAABRP010000003.1"/>
</dbReference>
<dbReference type="InterPro" id="IPR008538">
    <property type="entry name" value="Uma2"/>
</dbReference>
<dbReference type="Pfam" id="PF05685">
    <property type="entry name" value="Uma2"/>
    <property type="match status" value="1"/>
</dbReference>
<evidence type="ECO:0000313" key="3">
    <source>
        <dbReference type="Proteomes" id="UP001401887"/>
    </source>
</evidence>
<dbReference type="EMBL" id="BAABRP010000003">
    <property type="protein sequence ID" value="GAA5512566.1"/>
    <property type="molecule type" value="Genomic_DNA"/>
</dbReference>
<keyword evidence="3" id="KW-1185">Reference proteome</keyword>
<comment type="caution">
    <text evidence="2">The sequence shown here is derived from an EMBL/GenBank/DDBJ whole genome shotgun (WGS) entry which is preliminary data.</text>
</comment>
<feature type="domain" description="Putative restriction endonuclease" evidence="1">
    <location>
        <begin position="12"/>
        <end position="172"/>
    </location>
</feature>
<sequence>MSDPVLRKISEEEYLRTEETSPVKREYVDGFVYAQAGASLPHNRIATNIQAVLIPATRSRGCWSYASDMKVQVSSPGRLRYYYPDIVVICEPHEDLRQAETRPCLVVEILSQSTRQVDLTYKAQDYLSLPSLQGYLLVDSENRAAELYKRLPQGWTVDIVQDEVTLPCLDIPLSLDDIYAGVTL</sequence>